<dbReference type="Proteomes" id="UP001066276">
    <property type="component" value="Chromosome 10"/>
</dbReference>
<sequence length="114" mass="13151">MQHTRAGTILQNVGRELTQWCLAPRKKKIHVRSAARAEHTVRPNGVFLSHSVPPNTYSVHSKSRLPKRQMPENKDEDKLRNGCRSVKYRKTRLETATEEASRRGTTSLHPRRQT</sequence>
<dbReference type="EMBL" id="JANPWB010000014">
    <property type="protein sequence ID" value="KAJ1097947.1"/>
    <property type="molecule type" value="Genomic_DNA"/>
</dbReference>
<comment type="caution">
    <text evidence="2">The sequence shown here is derived from an EMBL/GenBank/DDBJ whole genome shotgun (WGS) entry which is preliminary data.</text>
</comment>
<dbReference type="AlphaFoldDB" id="A0AAV7M2U9"/>
<organism evidence="2 3">
    <name type="scientific">Pleurodeles waltl</name>
    <name type="common">Iberian ribbed newt</name>
    <dbReference type="NCBI Taxonomy" id="8319"/>
    <lineage>
        <taxon>Eukaryota</taxon>
        <taxon>Metazoa</taxon>
        <taxon>Chordata</taxon>
        <taxon>Craniata</taxon>
        <taxon>Vertebrata</taxon>
        <taxon>Euteleostomi</taxon>
        <taxon>Amphibia</taxon>
        <taxon>Batrachia</taxon>
        <taxon>Caudata</taxon>
        <taxon>Salamandroidea</taxon>
        <taxon>Salamandridae</taxon>
        <taxon>Pleurodelinae</taxon>
        <taxon>Pleurodeles</taxon>
    </lineage>
</organism>
<feature type="compositionally biased region" description="Basic and acidic residues" evidence="1">
    <location>
        <begin position="69"/>
        <end position="80"/>
    </location>
</feature>
<evidence type="ECO:0000313" key="2">
    <source>
        <dbReference type="EMBL" id="KAJ1097947.1"/>
    </source>
</evidence>
<evidence type="ECO:0000313" key="3">
    <source>
        <dbReference type="Proteomes" id="UP001066276"/>
    </source>
</evidence>
<name>A0AAV7M2U9_PLEWA</name>
<gene>
    <name evidence="2" type="ORF">NDU88_003063</name>
</gene>
<reference evidence="2" key="1">
    <citation type="journal article" date="2022" name="bioRxiv">
        <title>Sequencing and chromosome-scale assembly of the giantPleurodeles waltlgenome.</title>
        <authorList>
            <person name="Brown T."/>
            <person name="Elewa A."/>
            <person name="Iarovenko S."/>
            <person name="Subramanian E."/>
            <person name="Araus A.J."/>
            <person name="Petzold A."/>
            <person name="Susuki M."/>
            <person name="Suzuki K.-i.T."/>
            <person name="Hayashi T."/>
            <person name="Toyoda A."/>
            <person name="Oliveira C."/>
            <person name="Osipova E."/>
            <person name="Leigh N.D."/>
            <person name="Simon A."/>
            <person name="Yun M.H."/>
        </authorList>
    </citation>
    <scope>NUCLEOTIDE SEQUENCE</scope>
    <source>
        <strain evidence="2">20211129_DDA</strain>
        <tissue evidence="2">Liver</tissue>
    </source>
</reference>
<feature type="compositionally biased region" description="Basic and acidic residues" evidence="1">
    <location>
        <begin position="91"/>
        <end position="102"/>
    </location>
</feature>
<keyword evidence="3" id="KW-1185">Reference proteome</keyword>
<feature type="region of interest" description="Disordered" evidence="1">
    <location>
        <begin position="45"/>
        <end position="114"/>
    </location>
</feature>
<accession>A0AAV7M2U9</accession>
<proteinExistence type="predicted"/>
<protein>
    <submittedName>
        <fullName evidence="2">Uncharacterized protein</fullName>
    </submittedName>
</protein>
<evidence type="ECO:0000256" key="1">
    <source>
        <dbReference type="SAM" id="MobiDB-lite"/>
    </source>
</evidence>